<name>A0A2I1R4M3_9ACTN</name>
<feature type="domain" description="HTH tetR-type" evidence="6">
    <location>
        <begin position="13"/>
        <end position="72"/>
    </location>
</feature>
<dbReference type="Proteomes" id="UP000234662">
    <property type="component" value="Unassembled WGS sequence"/>
</dbReference>
<feature type="region of interest" description="Disordered" evidence="5">
    <location>
        <begin position="190"/>
        <end position="214"/>
    </location>
</feature>
<dbReference type="Pfam" id="PF21597">
    <property type="entry name" value="TetR_C_43"/>
    <property type="match status" value="1"/>
</dbReference>
<comment type="caution">
    <text evidence="7">The sequence shown here is derived from an EMBL/GenBank/DDBJ whole genome shotgun (WGS) entry which is preliminary data.</text>
</comment>
<reference evidence="7 8" key="1">
    <citation type="submission" date="2017-12" db="EMBL/GenBank/DDBJ databases">
        <title>Phylogenetic diversity of female urinary microbiome.</title>
        <authorList>
            <person name="Thomas-White K."/>
            <person name="Wolfe A.J."/>
        </authorList>
    </citation>
    <scope>NUCLEOTIDE SEQUENCE [LARGE SCALE GENOMIC DNA]</scope>
    <source>
        <strain evidence="7 8">UMB0777</strain>
    </source>
</reference>
<dbReference type="EMBL" id="PKJC01000016">
    <property type="protein sequence ID" value="PKZ64064.1"/>
    <property type="molecule type" value="Genomic_DNA"/>
</dbReference>
<dbReference type="SUPFAM" id="SSF48498">
    <property type="entry name" value="Tetracyclin repressor-like, C-terminal domain"/>
    <property type="match status" value="1"/>
</dbReference>
<dbReference type="InterPro" id="IPR050109">
    <property type="entry name" value="HTH-type_TetR-like_transc_reg"/>
</dbReference>
<keyword evidence="2 4" id="KW-0238">DNA-binding</keyword>
<evidence type="ECO:0000259" key="6">
    <source>
        <dbReference type="PROSITE" id="PS50977"/>
    </source>
</evidence>
<feature type="DNA-binding region" description="H-T-H motif" evidence="4">
    <location>
        <begin position="35"/>
        <end position="54"/>
    </location>
</feature>
<organism evidence="7 8">
    <name type="scientific">Gordonia terrae</name>
    <dbReference type="NCBI Taxonomy" id="2055"/>
    <lineage>
        <taxon>Bacteria</taxon>
        <taxon>Bacillati</taxon>
        <taxon>Actinomycetota</taxon>
        <taxon>Actinomycetes</taxon>
        <taxon>Mycobacteriales</taxon>
        <taxon>Gordoniaceae</taxon>
        <taxon>Gordonia</taxon>
    </lineage>
</organism>
<dbReference type="InterPro" id="IPR049445">
    <property type="entry name" value="TetR_SbtR-like_C"/>
</dbReference>
<evidence type="ECO:0000256" key="4">
    <source>
        <dbReference type="PROSITE-ProRule" id="PRU00335"/>
    </source>
</evidence>
<evidence type="ECO:0000256" key="1">
    <source>
        <dbReference type="ARBA" id="ARBA00023015"/>
    </source>
</evidence>
<dbReference type="PROSITE" id="PS50977">
    <property type="entry name" value="HTH_TETR_2"/>
    <property type="match status" value="1"/>
</dbReference>
<dbReference type="InterPro" id="IPR001647">
    <property type="entry name" value="HTH_TetR"/>
</dbReference>
<accession>A0A2I1R4M3</accession>
<gene>
    <name evidence="7" type="ORF">CYJ73_18110</name>
</gene>
<evidence type="ECO:0000256" key="5">
    <source>
        <dbReference type="SAM" id="MobiDB-lite"/>
    </source>
</evidence>
<feature type="compositionally biased region" description="Polar residues" evidence="5">
    <location>
        <begin position="202"/>
        <end position="214"/>
    </location>
</feature>
<keyword evidence="3" id="KW-0804">Transcription</keyword>
<evidence type="ECO:0000256" key="3">
    <source>
        <dbReference type="ARBA" id="ARBA00023163"/>
    </source>
</evidence>
<evidence type="ECO:0000313" key="8">
    <source>
        <dbReference type="Proteomes" id="UP000234662"/>
    </source>
</evidence>
<dbReference type="RefSeq" id="WP_055476402.1">
    <property type="nucleotide sequence ID" value="NZ_PKJC01000016.1"/>
</dbReference>
<keyword evidence="1" id="KW-0805">Transcription regulation</keyword>
<proteinExistence type="predicted"/>
<dbReference type="GO" id="GO:0003700">
    <property type="term" value="F:DNA-binding transcription factor activity"/>
    <property type="evidence" value="ECO:0007669"/>
    <property type="project" value="TreeGrafter"/>
</dbReference>
<dbReference type="InterPro" id="IPR009057">
    <property type="entry name" value="Homeodomain-like_sf"/>
</dbReference>
<evidence type="ECO:0000256" key="2">
    <source>
        <dbReference type="ARBA" id="ARBA00023125"/>
    </source>
</evidence>
<dbReference type="Gene3D" id="1.10.357.10">
    <property type="entry name" value="Tetracycline Repressor, domain 2"/>
    <property type="match status" value="1"/>
</dbReference>
<sequence length="214" mass="23627">MSSENRPLRADAERNRQAIICTAGRVFAEHGTGVTLERIAEEAGVGVGTIYRRFSSVQDLVGVVLEAKMSRYADRSEVAADQALTHPWEAFRDYVLYILEQQAEDLGFNDVLMAPDSGTELFRTEMDRAFHASVALVDRARAAGAVRPDFDHSDLYLLTRANSGLLRTTDRSSSQPWRRLAGYMLQAFRAPGPEPLTPPSPAWTSGAANENGQR</sequence>
<dbReference type="AlphaFoldDB" id="A0A2I1R4M3"/>
<dbReference type="GO" id="GO:0000976">
    <property type="term" value="F:transcription cis-regulatory region binding"/>
    <property type="evidence" value="ECO:0007669"/>
    <property type="project" value="TreeGrafter"/>
</dbReference>
<dbReference type="PANTHER" id="PTHR30055:SF234">
    <property type="entry name" value="HTH-TYPE TRANSCRIPTIONAL REGULATOR BETI"/>
    <property type="match status" value="1"/>
</dbReference>
<dbReference type="PRINTS" id="PR00455">
    <property type="entry name" value="HTHTETR"/>
</dbReference>
<dbReference type="Pfam" id="PF00440">
    <property type="entry name" value="TetR_N"/>
    <property type="match status" value="1"/>
</dbReference>
<dbReference type="PANTHER" id="PTHR30055">
    <property type="entry name" value="HTH-TYPE TRANSCRIPTIONAL REGULATOR RUTR"/>
    <property type="match status" value="1"/>
</dbReference>
<protein>
    <submittedName>
        <fullName evidence="7">TetR/AcrR family transcriptional regulator</fullName>
    </submittedName>
</protein>
<feature type="compositionally biased region" description="Pro residues" evidence="5">
    <location>
        <begin position="192"/>
        <end position="201"/>
    </location>
</feature>
<dbReference type="InterPro" id="IPR036271">
    <property type="entry name" value="Tet_transcr_reg_TetR-rel_C_sf"/>
</dbReference>
<dbReference type="SUPFAM" id="SSF46689">
    <property type="entry name" value="Homeodomain-like"/>
    <property type="match status" value="1"/>
</dbReference>
<evidence type="ECO:0000313" key="7">
    <source>
        <dbReference type="EMBL" id="PKZ64064.1"/>
    </source>
</evidence>